<keyword evidence="2" id="KW-0614">Plasmid</keyword>
<protein>
    <submittedName>
        <fullName evidence="2">Uncharacterized protein</fullName>
    </submittedName>
</protein>
<proteinExistence type="predicted"/>
<gene>
    <name evidence="2" type="ORF">NIES2135_65260</name>
</gene>
<feature type="compositionally biased region" description="Polar residues" evidence="1">
    <location>
        <begin position="1"/>
        <end position="12"/>
    </location>
</feature>
<organism evidence="2 3">
    <name type="scientific">Leptolyngbya boryana NIES-2135</name>
    <dbReference type="NCBI Taxonomy" id="1973484"/>
    <lineage>
        <taxon>Bacteria</taxon>
        <taxon>Bacillati</taxon>
        <taxon>Cyanobacteriota</taxon>
        <taxon>Cyanophyceae</taxon>
        <taxon>Leptolyngbyales</taxon>
        <taxon>Leptolyngbyaceae</taxon>
        <taxon>Leptolyngbya group</taxon>
        <taxon>Leptolyngbya</taxon>
    </lineage>
</organism>
<evidence type="ECO:0000313" key="2">
    <source>
        <dbReference type="EMBL" id="BAY59649.1"/>
    </source>
</evidence>
<feature type="compositionally biased region" description="Basic and acidic residues" evidence="1">
    <location>
        <begin position="26"/>
        <end position="37"/>
    </location>
</feature>
<geneLocation type="plasmid" evidence="2">
    <name>plasmid2</name>
</geneLocation>
<accession>A0A1Z4JSD3</accession>
<evidence type="ECO:0000313" key="3">
    <source>
        <dbReference type="Proteomes" id="UP000217895"/>
    </source>
</evidence>
<dbReference type="Proteomes" id="UP000217895">
    <property type="component" value="Plasmid Plasmid2 dna"/>
</dbReference>
<feature type="region of interest" description="Disordered" evidence="1">
    <location>
        <begin position="1"/>
        <end position="37"/>
    </location>
</feature>
<sequence length="211" mass="23384">MGSAWHYNQSNPVREPAPMSSAMLSDETKQQLEQERSRLVNDRRKIVSEIESSVSAQVDRTLQALNALLDVLAKVEVPAVDDIVESVPDILEHATTEVPTQSVPRPRKIGTKSTAKPKGKGKTSQSQAFDAKHLKGSFNGKSLRDAILEVMQQDAARVYATDELIVALYDPFEEADLPIARRTLGATFMHLIRAGKAEKVQDKPPHYKLSR</sequence>
<dbReference type="AlphaFoldDB" id="A0A1Z4JSD3"/>
<dbReference type="EMBL" id="AP018205">
    <property type="protein sequence ID" value="BAY59649.1"/>
    <property type="molecule type" value="Genomic_DNA"/>
</dbReference>
<reference evidence="2 3" key="1">
    <citation type="submission" date="2017-06" db="EMBL/GenBank/DDBJ databases">
        <title>Genome sequencing of cyanobaciteial culture collection at National Institute for Environmental Studies (NIES).</title>
        <authorList>
            <person name="Hirose Y."/>
            <person name="Shimura Y."/>
            <person name="Fujisawa T."/>
            <person name="Nakamura Y."/>
            <person name="Kawachi M."/>
        </authorList>
    </citation>
    <scope>NUCLEOTIDE SEQUENCE [LARGE SCALE GENOMIC DNA]</scope>
    <source>
        <strain evidence="2 3">NIES-2135</strain>
        <plasmid evidence="3">Plasmid Plasmid2 dna</plasmid>
    </source>
</reference>
<keyword evidence="3" id="KW-1185">Reference proteome</keyword>
<evidence type="ECO:0000256" key="1">
    <source>
        <dbReference type="SAM" id="MobiDB-lite"/>
    </source>
</evidence>
<feature type="compositionally biased region" description="Basic residues" evidence="1">
    <location>
        <begin position="105"/>
        <end position="121"/>
    </location>
</feature>
<name>A0A1Z4JSD3_LEPBY</name>
<feature type="region of interest" description="Disordered" evidence="1">
    <location>
        <begin position="98"/>
        <end position="126"/>
    </location>
</feature>